<keyword evidence="3" id="KW-0472">Membrane</keyword>
<dbReference type="SUPFAM" id="SSF51735">
    <property type="entry name" value="NAD(P)-binding Rossmann-fold domains"/>
    <property type="match status" value="2"/>
</dbReference>
<sequence>MTLSGGTLARRSLVGLWDCAAWCVAVALIVGTRYEFYLNDAQWSTVFLYAGLASIAQLVVGALLKLYRGKYRLGSFEESLGLLLSVVVVALVLIVTFVLIRDLEDFPRGIAFLAPPFALIFMAAGRWAYRAWTTPKRPSTEENENVLIYGAGDAGYQLLRLVEMDSSSPYRVVGFIDDDPAKRHLSLLNAPVLGSRDDIVRQAQERDVTTVILAISAASKTMIAEVADIVEGAGMKFLLLPPLSQILGGRVKLSDVKEVDIADILGRRQIRTDIGSIANYLTDKRVLVTGAGGSIGSELARQVHKFGPADLILLDRDESALHGVQLSIYGKALLDTPDMALASIRDKDALREIFEAHRPEVVFHAAALKHLPMLEQYPDEAWKTNVIGTQNLLELSAEFGVDKFVNISTDKAANPTSVLGKTKRLAEQLTAWYGQQASGTYLSVRFGNVLGSRGSMLHTFRQQIERGGPITVTHPDVTRYFMTIPEASELVIQAGAIGSDGEVLVLDMGEPVRILDVARRLVTHSGQDIEIVFTGLRPNEKLHEDLFSENETGVRPQHPLISHVAVPPIAPSQLDRLHDHGSPPVGDAGQSAEPDNLKEHQS</sequence>
<feature type="region of interest" description="Disordered" evidence="2">
    <location>
        <begin position="573"/>
        <end position="602"/>
    </location>
</feature>
<organism evidence="5 6">
    <name type="scientific">Oceanitalea stevensii</name>
    <dbReference type="NCBI Taxonomy" id="2763072"/>
    <lineage>
        <taxon>Bacteria</taxon>
        <taxon>Bacillati</taxon>
        <taxon>Actinomycetota</taxon>
        <taxon>Actinomycetes</taxon>
        <taxon>Micrococcales</taxon>
        <taxon>Bogoriellaceae</taxon>
        <taxon>Georgenia</taxon>
    </lineage>
</organism>
<evidence type="ECO:0000256" key="2">
    <source>
        <dbReference type="SAM" id="MobiDB-lite"/>
    </source>
</evidence>
<reference evidence="5 6" key="1">
    <citation type="submission" date="2020-08" db="EMBL/GenBank/DDBJ databases">
        <title>A Genomic Blueprint of the Chicken Gut Microbiome.</title>
        <authorList>
            <person name="Gilroy R."/>
            <person name="Ravi A."/>
            <person name="Getino M."/>
            <person name="Pursley I."/>
            <person name="Horton D.L."/>
            <person name="Alikhan N.-F."/>
            <person name="Baker D."/>
            <person name="Gharbi K."/>
            <person name="Hall N."/>
            <person name="Watson M."/>
            <person name="Adriaenssens E.M."/>
            <person name="Foster-Nyarko E."/>
            <person name="Jarju S."/>
            <person name="Secka A."/>
            <person name="Antonio M."/>
            <person name="Oren A."/>
            <person name="Chaudhuri R."/>
            <person name="La Ragione R.M."/>
            <person name="Hildebrand F."/>
            <person name="Pallen M.J."/>
        </authorList>
    </citation>
    <scope>NUCLEOTIDE SEQUENCE [LARGE SCALE GENOMIC DNA]</scope>
    <source>
        <strain evidence="5 6">Sa1BUA1</strain>
    </source>
</reference>
<feature type="transmembrane region" description="Helical" evidence="3">
    <location>
        <begin position="12"/>
        <end position="34"/>
    </location>
</feature>
<feature type="transmembrane region" description="Helical" evidence="3">
    <location>
        <begin position="79"/>
        <end position="100"/>
    </location>
</feature>
<dbReference type="CDD" id="cd05237">
    <property type="entry name" value="UDP_invert_4-6DH_SDR_e"/>
    <property type="match status" value="1"/>
</dbReference>
<keyword evidence="3" id="KW-0812">Transmembrane</keyword>
<evidence type="ECO:0000259" key="4">
    <source>
        <dbReference type="Pfam" id="PF02719"/>
    </source>
</evidence>
<dbReference type="Proteomes" id="UP000661894">
    <property type="component" value="Unassembled WGS sequence"/>
</dbReference>
<dbReference type="InterPro" id="IPR051203">
    <property type="entry name" value="Polysaccharide_Synthase-Rel"/>
</dbReference>
<evidence type="ECO:0000256" key="1">
    <source>
        <dbReference type="ARBA" id="ARBA00007430"/>
    </source>
</evidence>
<dbReference type="Pfam" id="PF13727">
    <property type="entry name" value="CoA_binding_3"/>
    <property type="match status" value="1"/>
</dbReference>
<feature type="domain" description="Polysaccharide biosynthesis protein CapD-like" evidence="4">
    <location>
        <begin position="286"/>
        <end position="562"/>
    </location>
</feature>
<feature type="transmembrane region" description="Helical" evidence="3">
    <location>
        <begin position="106"/>
        <end position="129"/>
    </location>
</feature>
<dbReference type="PANTHER" id="PTHR43318:SF1">
    <property type="entry name" value="POLYSACCHARIDE BIOSYNTHESIS PROTEIN EPSC-RELATED"/>
    <property type="match status" value="1"/>
</dbReference>
<keyword evidence="6" id="KW-1185">Reference proteome</keyword>
<evidence type="ECO:0000313" key="5">
    <source>
        <dbReference type="EMBL" id="MBD8063388.1"/>
    </source>
</evidence>
<proteinExistence type="inferred from homology"/>
<dbReference type="PANTHER" id="PTHR43318">
    <property type="entry name" value="UDP-N-ACETYLGLUCOSAMINE 4,6-DEHYDRATASE"/>
    <property type="match status" value="1"/>
</dbReference>
<comment type="similarity">
    <text evidence="1">Belongs to the polysaccharide synthase family.</text>
</comment>
<dbReference type="Pfam" id="PF02719">
    <property type="entry name" value="Polysacc_synt_2"/>
    <property type="match status" value="1"/>
</dbReference>
<dbReference type="InterPro" id="IPR003869">
    <property type="entry name" value="Polysac_CapD-like"/>
</dbReference>
<keyword evidence="3" id="KW-1133">Transmembrane helix</keyword>
<comment type="caution">
    <text evidence="5">The sequence shown here is derived from an EMBL/GenBank/DDBJ whole genome shotgun (WGS) entry which is preliminary data.</text>
</comment>
<dbReference type="InterPro" id="IPR036291">
    <property type="entry name" value="NAD(P)-bd_dom_sf"/>
</dbReference>
<feature type="transmembrane region" description="Helical" evidence="3">
    <location>
        <begin position="46"/>
        <end position="67"/>
    </location>
</feature>
<dbReference type="Gene3D" id="3.40.50.720">
    <property type="entry name" value="NAD(P)-binding Rossmann-like Domain"/>
    <property type="match status" value="2"/>
</dbReference>
<accession>A0ABR8Z5V6</accession>
<name>A0ABR8Z5V6_9MICO</name>
<gene>
    <name evidence="5" type="ORF">H9624_13770</name>
</gene>
<evidence type="ECO:0000256" key="3">
    <source>
        <dbReference type="SAM" id="Phobius"/>
    </source>
</evidence>
<dbReference type="EMBL" id="JACSPO010000010">
    <property type="protein sequence ID" value="MBD8063388.1"/>
    <property type="molecule type" value="Genomic_DNA"/>
</dbReference>
<protein>
    <submittedName>
        <fullName evidence="5">Polysaccharide biosynthesis protein</fullName>
    </submittedName>
</protein>
<evidence type="ECO:0000313" key="6">
    <source>
        <dbReference type="Proteomes" id="UP000661894"/>
    </source>
</evidence>